<protein>
    <submittedName>
        <fullName evidence="2">Uncharacterized protein</fullName>
    </submittedName>
</protein>
<reference evidence="2 3" key="1">
    <citation type="submission" date="2024-04" db="EMBL/GenBank/DDBJ databases">
        <title>The reference genome of an endangered Asteraceae, Deinandra increscens subsp. villosa, native to the Central Coast of California.</title>
        <authorList>
            <person name="Guilliams M."/>
            <person name="Hasenstab-Lehman K."/>
            <person name="Meyer R."/>
            <person name="Mcevoy S."/>
        </authorList>
    </citation>
    <scope>NUCLEOTIDE SEQUENCE [LARGE SCALE GENOMIC DNA]</scope>
    <source>
        <tissue evidence="2">Leaf</tissue>
    </source>
</reference>
<dbReference type="EMBL" id="JBCNJP010000009">
    <property type="protein sequence ID" value="KAK9073564.1"/>
    <property type="molecule type" value="Genomic_DNA"/>
</dbReference>
<dbReference type="PANTHER" id="PTHR34287">
    <property type="entry name" value="OS06G0551500 PROTEIN-RELATED"/>
    <property type="match status" value="1"/>
</dbReference>
<comment type="caution">
    <text evidence="2">The sequence shown here is derived from an EMBL/GenBank/DDBJ whole genome shotgun (WGS) entry which is preliminary data.</text>
</comment>
<feature type="region of interest" description="Disordered" evidence="1">
    <location>
        <begin position="80"/>
        <end position="112"/>
    </location>
</feature>
<proteinExistence type="predicted"/>
<feature type="compositionally biased region" description="Pro residues" evidence="1">
    <location>
        <begin position="80"/>
        <end position="89"/>
    </location>
</feature>
<dbReference type="PANTHER" id="PTHR34287:SF4">
    <property type="entry name" value="OS04G0504200 PROTEIN"/>
    <property type="match status" value="1"/>
</dbReference>
<name>A0AAP0DEQ2_9ASTR</name>
<evidence type="ECO:0000313" key="2">
    <source>
        <dbReference type="EMBL" id="KAK9073564.1"/>
    </source>
</evidence>
<accession>A0AAP0DEQ2</accession>
<dbReference type="Proteomes" id="UP001408789">
    <property type="component" value="Unassembled WGS sequence"/>
</dbReference>
<gene>
    <name evidence="2" type="ORF">SSX86_007888</name>
</gene>
<organism evidence="2 3">
    <name type="scientific">Deinandra increscens subsp. villosa</name>
    <dbReference type="NCBI Taxonomy" id="3103831"/>
    <lineage>
        <taxon>Eukaryota</taxon>
        <taxon>Viridiplantae</taxon>
        <taxon>Streptophyta</taxon>
        <taxon>Embryophyta</taxon>
        <taxon>Tracheophyta</taxon>
        <taxon>Spermatophyta</taxon>
        <taxon>Magnoliopsida</taxon>
        <taxon>eudicotyledons</taxon>
        <taxon>Gunneridae</taxon>
        <taxon>Pentapetalae</taxon>
        <taxon>asterids</taxon>
        <taxon>campanulids</taxon>
        <taxon>Asterales</taxon>
        <taxon>Asteraceae</taxon>
        <taxon>Asteroideae</taxon>
        <taxon>Heliantheae alliance</taxon>
        <taxon>Madieae</taxon>
        <taxon>Madiinae</taxon>
        <taxon>Deinandra</taxon>
    </lineage>
</organism>
<dbReference type="AlphaFoldDB" id="A0AAP0DEQ2"/>
<sequence length="214" mass="23989">MEFNGIKSITHEEEDRETLIFNKQSSDGGGGGGYYGGGVATVKVVEYMLSSMSIELLCKFPDNSAFDFDYTQSSIWSPLVPHPSNPSSPAPEIQRRLSYDEEEDDEGEQGGVKRTITDSCMFNCFRIHHKFSKKKMMAMKRRRSSFRGFGQLGPILSSNSVNLIADSSCSSPIQNKGWKKVLKAASKRFKKTMKKKESGAHLKLSSHGFSRIYY</sequence>
<keyword evidence="3" id="KW-1185">Reference proteome</keyword>
<evidence type="ECO:0000313" key="3">
    <source>
        <dbReference type="Proteomes" id="UP001408789"/>
    </source>
</evidence>
<evidence type="ECO:0000256" key="1">
    <source>
        <dbReference type="SAM" id="MobiDB-lite"/>
    </source>
</evidence>